<keyword evidence="4 7" id="KW-0812">Transmembrane</keyword>
<feature type="transmembrane region" description="Helical" evidence="7">
    <location>
        <begin position="50"/>
        <end position="69"/>
    </location>
</feature>
<dbReference type="InterPro" id="IPR003416">
    <property type="entry name" value="MgtC/SapB/SrpB/YhiD_fam"/>
</dbReference>
<comment type="subcellular location">
    <subcellularLocation>
        <location evidence="1">Cell membrane</location>
        <topology evidence="1">Multi-pass membrane protein</topology>
    </subcellularLocation>
</comment>
<feature type="transmembrane region" description="Helical" evidence="7">
    <location>
        <begin position="133"/>
        <end position="152"/>
    </location>
</feature>
<evidence type="ECO:0000256" key="2">
    <source>
        <dbReference type="ARBA" id="ARBA00009298"/>
    </source>
</evidence>
<dbReference type="InterPro" id="IPR049177">
    <property type="entry name" value="MgtC_SapB_SrpB_YhiD_N"/>
</dbReference>
<evidence type="ECO:0000313" key="10">
    <source>
        <dbReference type="Proteomes" id="UP000437748"/>
    </source>
</evidence>
<keyword evidence="3" id="KW-1003">Cell membrane</keyword>
<keyword evidence="10" id="KW-1185">Reference proteome</keyword>
<gene>
    <name evidence="9" type="ORF">GCL60_14495</name>
</gene>
<comment type="similarity">
    <text evidence="2">Belongs to the MgtC/SapB family.</text>
</comment>
<evidence type="ECO:0000256" key="7">
    <source>
        <dbReference type="SAM" id="Phobius"/>
    </source>
</evidence>
<keyword evidence="5 7" id="KW-1133">Transmembrane helix</keyword>
<feature type="transmembrane region" description="Helical" evidence="7">
    <location>
        <begin position="17"/>
        <end position="38"/>
    </location>
</feature>
<evidence type="ECO:0000256" key="6">
    <source>
        <dbReference type="ARBA" id="ARBA00023136"/>
    </source>
</evidence>
<accession>A0A6N6VPE5</accession>
<dbReference type="Proteomes" id="UP000437748">
    <property type="component" value="Unassembled WGS sequence"/>
</dbReference>
<dbReference type="PANTHER" id="PTHR33778">
    <property type="entry name" value="PROTEIN MGTC"/>
    <property type="match status" value="1"/>
</dbReference>
<organism evidence="9 10">
    <name type="scientific">Silvanigrella paludirubra</name>
    <dbReference type="NCBI Taxonomy" id="2499159"/>
    <lineage>
        <taxon>Bacteria</taxon>
        <taxon>Pseudomonadati</taxon>
        <taxon>Bdellovibrionota</taxon>
        <taxon>Oligoflexia</taxon>
        <taxon>Silvanigrellales</taxon>
        <taxon>Silvanigrellaceae</taxon>
        <taxon>Silvanigrella</taxon>
    </lineage>
</organism>
<evidence type="ECO:0000313" key="9">
    <source>
        <dbReference type="EMBL" id="KAB8037038.1"/>
    </source>
</evidence>
<dbReference type="PRINTS" id="PR01837">
    <property type="entry name" value="MGTCSAPBPROT"/>
</dbReference>
<dbReference type="OrthoDB" id="9811198at2"/>
<evidence type="ECO:0000256" key="4">
    <source>
        <dbReference type="ARBA" id="ARBA00022692"/>
    </source>
</evidence>
<reference evidence="9 10" key="1">
    <citation type="submission" date="2019-10" db="EMBL/GenBank/DDBJ databases">
        <title>New species of Slilvanegrellaceae.</title>
        <authorList>
            <person name="Pitt A."/>
            <person name="Hahn M.W."/>
        </authorList>
    </citation>
    <scope>NUCLEOTIDE SEQUENCE [LARGE SCALE GENOMIC DNA]</scope>
    <source>
        <strain evidence="9 10">SP-Ram-0.45-NSY-1</strain>
    </source>
</reference>
<evidence type="ECO:0000256" key="3">
    <source>
        <dbReference type="ARBA" id="ARBA00022475"/>
    </source>
</evidence>
<feature type="domain" description="MgtC/SapB/SrpB/YhiD N-terminal" evidence="8">
    <location>
        <begin position="27"/>
        <end position="154"/>
    </location>
</feature>
<feature type="transmembrane region" description="Helical" evidence="7">
    <location>
        <begin position="85"/>
        <end position="102"/>
    </location>
</feature>
<evidence type="ECO:0000259" key="8">
    <source>
        <dbReference type="Pfam" id="PF02308"/>
    </source>
</evidence>
<protein>
    <recommendedName>
        <fullName evidence="8">MgtC/SapB/SrpB/YhiD N-terminal domain-containing protein</fullName>
    </recommendedName>
</protein>
<name>A0A6N6VPE5_9BACT</name>
<dbReference type="RefSeq" id="WP_153421455.1">
    <property type="nucleotide sequence ID" value="NZ_WFLM01000005.1"/>
</dbReference>
<feature type="transmembrane region" description="Helical" evidence="7">
    <location>
        <begin position="109"/>
        <end position="127"/>
    </location>
</feature>
<dbReference type="AlphaFoldDB" id="A0A6N6VPE5"/>
<dbReference type="Pfam" id="PF02308">
    <property type="entry name" value="MgtC"/>
    <property type="match status" value="1"/>
</dbReference>
<proteinExistence type="inferred from homology"/>
<dbReference type="GO" id="GO:0005886">
    <property type="term" value="C:plasma membrane"/>
    <property type="evidence" value="ECO:0007669"/>
    <property type="project" value="UniProtKB-SubCell"/>
</dbReference>
<dbReference type="PANTHER" id="PTHR33778:SF1">
    <property type="entry name" value="MAGNESIUM TRANSPORTER YHID-RELATED"/>
    <property type="match status" value="1"/>
</dbReference>
<evidence type="ECO:0000256" key="5">
    <source>
        <dbReference type="ARBA" id="ARBA00022989"/>
    </source>
</evidence>
<dbReference type="EMBL" id="WFLM01000005">
    <property type="protein sequence ID" value="KAB8037038.1"/>
    <property type="molecule type" value="Genomic_DNA"/>
</dbReference>
<evidence type="ECO:0000256" key="1">
    <source>
        <dbReference type="ARBA" id="ARBA00004651"/>
    </source>
</evidence>
<comment type="caution">
    <text evidence="9">The sequence shown here is derived from an EMBL/GenBank/DDBJ whole genome shotgun (WGS) entry which is preliminary data.</text>
</comment>
<sequence>MALDYELPIHYLPEIDILLFLLPKVGVALIVGTIVGIEREYRGKLAGIKTNALICAASALFTAASLMMSDYGSATPAPSADVTRIVSQIVSGIGFIGAGAIFKSQSKVQGLTTAAVIWTVSALGIMIGYGIFLSTIIITIGLICFLSFVAYFEKRFFKHRSHSSSDHNSGKGGTMD</sequence>
<keyword evidence="6 7" id="KW-0472">Membrane</keyword>